<dbReference type="PANTHER" id="PTHR30441:SF4">
    <property type="entry name" value="PROTEIN ASMA"/>
    <property type="match status" value="1"/>
</dbReference>
<proteinExistence type="predicted"/>
<dbReference type="Proteomes" id="UP001200557">
    <property type="component" value="Unassembled WGS sequence"/>
</dbReference>
<keyword evidence="1" id="KW-0472">Membrane</keyword>
<evidence type="ECO:0000313" key="3">
    <source>
        <dbReference type="Proteomes" id="UP001200557"/>
    </source>
</evidence>
<sequence>MQFLTGFKRMSFIRRCGLNLAIAAAVIGVGTYFVAPALVSDKLIHAKVNEQIGRWTGGAFRLRADADASVAPGFRVIVSDPAFVAVGDVDGSPIVTADAVVAPLRILPLLLGRVEIAELVLVQPHIDLQVPDAPFVAPAASVFDRNALPEQIRRLGDVVVIDGTLHLRDAAGARQVSDINLRLSTDAATNAVAMQGGVFVGSRHVRIGLQVDDLRGFVSDVGTYAKLNVRFGRRQDVEHADDAVANPRLPYDIAAYVRQFAATFGFPGQGLGSITAEGNFSVRPHAVSITDAAFSFGRVEMEGHMRARAEGRPVIAQLLELPDAVAAFVADAKNMDDGRWVDIPVTMAWLDGLDMDIALGWGTTAHETPLQDTAAVALVVDDETTSFKATGDIEGLGQMHAAVTLDHRTGEQVRLMAFGHVDSISVGAISEFLASLGPPPLIGTAQMPDGTMNGAFDVTANGNAIGQMLDSLNGSVTAQLKDGSLVGADLVATLETLRRGREFMTEDKGPLIPTAGRTPFDQLNARVDLAQGTASVSHVEIFGDQFGIDMLGEVELAEGTMNVGGNIVLLPSPEETGTQSLDALVELPFGVGGTVFAPVVAPGVPNVATAWVDHDPDPNVENE</sequence>
<reference evidence="2 3" key="1">
    <citation type="submission" date="2022-01" db="EMBL/GenBank/DDBJ databases">
        <title>Octadecabacter sp. nov., isolated from a marine alga.</title>
        <authorList>
            <person name="Jin M.S."/>
            <person name="Kim H.M."/>
            <person name="Han D.M."/>
            <person name="Jung J.J."/>
            <person name="Jeon C.O."/>
        </authorList>
    </citation>
    <scope>NUCLEOTIDE SEQUENCE [LARGE SCALE GENOMIC DNA]</scope>
    <source>
        <strain evidence="2 3">G9-8</strain>
    </source>
</reference>
<evidence type="ECO:0008006" key="4">
    <source>
        <dbReference type="Google" id="ProtNLM"/>
    </source>
</evidence>
<feature type="transmembrane region" description="Helical" evidence="1">
    <location>
        <begin position="12"/>
        <end position="35"/>
    </location>
</feature>
<name>A0ABS9CTN7_9RHOB</name>
<comment type="caution">
    <text evidence="2">The sequence shown here is derived from an EMBL/GenBank/DDBJ whole genome shotgun (WGS) entry which is preliminary data.</text>
</comment>
<keyword evidence="1" id="KW-1133">Transmembrane helix</keyword>
<gene>
    <name evidence="2" type="ORF">L0664_05100</name>
</gene>
<dbReference type="PANTHER" id="PTHR30441">
    <property type="entry name" value="DUF748 DOMAIN-CONTAINING PROTEIN"/>
    <property type="match status" value="1"/>
</dbReference>
<dbReference type="InterPro" id="IPR052894">
    <property type="entry name" value="AsmA-related"/>
</dbReference>
<accession>A0ABS9CTN7</accession>
<dbReference type="EMBL" id="JAKGAQ010000001">
    <property type="protein sequence ID" value="MCF2870437.1"/>
    <property type="molecule type" value="Genomic_DNA"/>
</dbReference>
<keyword evidence="1" id="KW-0812">Transmembrane</keyword>
<organism evidence="2 3">
    <name type="scientific">Octadecabacter dasysiphoniae</name>
    <dbReference type="NCBI Taxonomy" id="2909341"/>
    <lineage>
        <taxon>Bacteria</taxon>
        <taxon>Pseudomonadati</taxon>
        <taxon>Pseudomonadota</taxon>
        <taxon>Alphaproteobacteria</taxon>
        <taxon>Rhodobacterales</taxon>
        <taxon>Roseobacteraceae</taxon>
        <taxon>Octadecabacter</taxon>
    </lineage>
</organism>
<evidence type="ECO:0000313" key="2">
    <source>
        <dbReference type="EMBL" id="MCF2870437.1"/>
    </source>
</evidence>
<keyword evidence="3" id="KW-1185">Reference proteome</keyword>
<dbReference type="RefSeq" id="WP_235224538.1">
    <property type="nucleotide sequence ID" value="NZ_JAKGAQ010000001.1"/>
</dbReference>
<protein>
    <recommendedName>
        <fullName evidence="4">AsmA-like C-terminal domain-containing protein</fullName>
    </recommendedName>
</protein>
<evidence type="ECO:0000256" key="1">
    <source>
        <dbReference type="SAM" id="Phobius"/>
    </source>
</evidence>